<accession>A0ABV2FHI1</accession>
<feature type="signal peptide" evidence="2">
    <location>
        <begin position="1"/>
        <end position="19"/>
    </location>
</feature>
<dbReference type="RefSeq" id="WP_354364977.1">
    <property type="nucleotide sequence ID" value="NZ_JBEPLO010000010.1"/>
</dbReference>
<feature type="chain" id="PRO_5045139089" evidence="2">
    <location>
        <begin position="20"/>
        <end position="251"/>
    </location>
</feature>
<evidence type="ECO:0000256" key="1">
    <source>
        <dbReference type="SAM" id="MobiDB-lite"/>
    </source>
</evidence>
<dbReference type="EMBL" id="JBEPLO010000010">
    <property type="protein sequence ID" value="MET3558006.1"/>
    <property type="molecule type" value="Genomic_DNA"/>
</dbReference>
<feature type="region of interest" description="Disordered" evidence="1">
    <location>
        <begin position="25"/>
        <end position="51"/>
    </location>
</feature>
<dbReference type="GO" id="GO:0003677">
    <property type="term" value="F:DNA binding"/>
    <property type="evidence" value="ECO:0007669"/>
    <property type="project" value="UniProtKB-KW"/>
</dbReference>
<evidence type="ECO:0000313" key="4">
    <source>
        <dbReference type="Proteomes" id="UP001549122"/>
    </source>
</evidence>
<sequence>MKKYFYLSLCGILLLTACAKQSEKESSSMQEEKAAKSASESQSTPSEETKSNALTKAAFEQLISVPLVKVDSTKVTDYQLASANNGVIKTSIDGKEQIAYRLYQVPDHWELFPGKAVEDRQIAYLLTLEQVQVAVPLSVENAYTSSPLDGGEVASLEEVDAWIEENNPVVHKSVIDIDGQEWQVVYSHDEGDSNASGLLFYRLENTGNFDDSLLMASLIFPANIEELGGLDQLKEPIGELKHVLAQLAKKP</sequence>
<evidence type="ECO:0000313" key="3">
    <source>
        <dbReference type="EMBL" id="MET3558006.1"/>
    </source>
</evidence>
<keyword evidence="4" id="KW-1185">Reference proteome</keyword>
<reference evidence="3 4" key="1">
    <citation type="submission" date="2024-06" db="EMBL/GenBank/DDBJ databases">
        <title>Genomic Encyclopedia of Type Strains, Phase IV (KMG-IV): sequencing the most valuable type-strain genomes for metagenomic binning, comparative biology and taxonomic classification.</title>
        <authorList>
            <person name="Goeker M."/>
        </authorList>
    </citation>
    <scope>NUCLEOTIDE SEQUENCE [LARGE SCALE GENOMIC DNA]</scope>
    <source>
        <strain evidence="3 4">DSM 28303</strain>
    </source>
</reference>
<evidence type="ECO:0000256" key="2">
    <source>
        <dbReference type="SAM" id="SignalP"/>
    </source>
</evidence>
<organism evidence="3 4">
    <name type="scientific">Streptococcus rupicaprae</name>
    <dbReference type="NCBI Taxonomy" id="759619"/>
    <lineage>
        <taxon>Bacteria</taxon>
        <taxon>Bacillati</taxon>
        <taxon>Bacillota</taxon>
        <taxon>Bacilli</taxon>
        <taxon>Lactobacillales</taxon>
        <taxon>Streptococcaceae</taxon>
        <taxon>Streptococcus</taxon>
    </lineage>
</organism>
<gene>
    <name evidence="3" type="ORF">ABID29_001119</name>
</gene>
<dbReference type="PROSITE" id="PS51257">
    <property type="entry name" value="PROKAR_LIPOPROTEIN"/>
    <property type="match status" value="1"/>
</dbReference>
<comment type="caution">
    <text evidence="3">The sequence shown here is derived from an EMBL/GenBank/DDBJ whole genome shotgun (WGS) entry which is preliminary data.</text>
</comment>
<name>A0ABV2FHI1_9STRE</name>
<proteinExistence type="predicted"/>
<keyword evidence="3" id="KW-0238">DNA-binding</keyword>
<protein>
    <submittedName>
        <fullName evidence="3">DNA-binding TFAR19-related protein (PDSD5 family)</fullName>
    </submittedName>
</protein>
<feature type="compositionally biased region" description="Basic and acidic residues" evidence="1">
    <location>
        <begin position="25"/>
        <end position="35"/>
    </location>
</feature>
<dbReference type="Proteomes" id="UP001549122">
    <property type="component" value="Unassembled WGS sequence"/>
</dbReference>
<keyword evidence="2" id="KW-0732">Signal</keyword>